<feature type="domain" description="Bacterial Ig-like" evidence="4">
    <location>
        <begin position="1477"/>
        <end position="1573"/>
    </location>
</feature>
<accession>A0A7X2IPP8</accession>
<dbReference type="InterPro" id="IPR044016">
    <property type="entry name" value="Big_13"/>
</dbReference>
<dbReference type="SUPFAM" id="SSF51120">
    <property type="entry name" value="beta-Roll"/>
    <property type="match status" value="1"/>
</dbReference>
<dbReference type="Proteomes" id="UP000446768">
    <property type="component" value="Unassembled WGS sequence"/>
</dbReference>
<evidence type="ECO:0000259" key="5">
    <source>
        <dbReference type="Pfam" id="PF19078"/>
    </source>
</evidence>
<reference evidence="6 7" key="1">
    <citation type="submission" date="2019-11" db="EMBL/GenBank/DDBJ databases">
        <title>Novel species isolated from a subtropical stream in China.</title>
        <authorList>
            <person name="Lu H."/>
        </authorList>
    </citation>
    <scope>NUCLEOTIDE SEQUENCE [LARGE SCALE GENOMIC DNA]</scope>
    <source>
        <strain evidence="6 7">FT92W</strain>
    </source>
</reference>
<feature type="domain" description="Bacterial Ig-like" evidence="5">
    <location>
        <begin position="440"/>
        <end position="541"/>
    </location>
</feature>
<dbReference type="Gene3D" id="2.60.40.10">
    <property type="entry name" value="Immunoglobulins"/>
    <property type="match status" value="5"/>
</dbReference>
<evidence type="ECO:0000259" key="3">
    <source>
        <dbReference type="Pfam" id="PF13205"/>
    </source>
</evidence>
<name>A0A7X2IPP8_9BURK</name>
<proteinExistence type="predicted"/>
<evidence type="ECO:0000256" key="2">
    <source>
        <dbReference type="SAM" id="MobiDB-lite"/>
    </source>
</evidence>
<feature type="domain" description="Bacterial Ig-like" evidence="5">
    <location>
        <begin position="235"/>
        <end position="336"/>
    </location>
</feature>
<dbReference type="InterPro" id="IPR044048">
    <property type="entry name" value="Big_12"/>
</dbReference>
<feature type="domain" description="Bacterial Ig-like" evidence="5">
    <location>
        <begin position="848"/>
        <end position="948"/>
    </location>
</feature>
<keyword evidence="6" id="KW-0378">Hydrolase</keyword>
<protein>
    <submittedName>
        <fullName evidence="6">Glycosyl hydrolase</fullName>
    </submittedName>
</protein>
<evidence type="ECO:0000313" key="6">
    <source>
        <dbReference type="EMBL" id="MRV73283.1"/>
    </source>
</evidence>
<feature type="domain" description="Bacterial Ig-like" evidence="5">
    <location>
        <begin position="1050"/>
        <end position="1147"/>
    </location>
</feature>
<dbReference type="GO" id="GO:0016787">
    <property type="term" value="F:hydrolase activity"/>
    <property type="evidence" value="ECO:0007669"/>
    <property type="project" value="UniProtKB-KW"/>
</dbReference>
<dbReference type="Pfam" id="PF19077">
    <property type="entry name" value="Big_13"/>
    <property type="match status" value="2"/>
</dbReference>
<feature type="domain" description="Bacterial Ig-like" evidence="5">
    <location>
        <begin position="1348"/>
        <end position="1444"/>
    </location>
</feature>
<dbReference type="EMBL" id="WKJJ01000009">
    <property type="protein sequence ID" value="MRV73283.1"/>
    <property type="molecule type" value="Genomic_DNA"/>
</dbReference>
<dbReference type="PANTHER" id="PTHR34677">
    <property type="match status" value="1"/>
</dbReference>
<dbReference type="InterPro" id="IPR014755">
    <property type="entry name" value="Cu-Rt/internalin_Ig-like"/>
</dbReference>
<evidence type="ECO:0000256" key="1">
    <source>
        <dbReference type="ARBA" id="ARBA00022729"/>
    </source>
</evidence>
<evidence type="ECO:0000313" key="7">
    <source>
        <dbReference type="Proteomes" id="UP000446768"/>
    </source>
</evidence>
<dbReference type="PANTHER" id="PTHR34677:SF3">
    <property type="entry name" value="BACTERIAL IG-LIKE DOMAIN-CONTAINING PROTEIN"/>
    <property type="match status" value="1"/>
</dbReference>
<sequence length="2258" mass="227322">MSVSTALPTITPTYSNSTGAASASLVLDFNKIIAAGTGLITITDGATQTYMGKDGTLRTRLIGATDTRTVDITDTSKVTISGDTVTIRLDTNLSPGKSYSVQMAAGVLQDEDGNAYSGLTDTSKLQFATSATAVPSAVVDSGITLSADTGASATDFITKSAAQTVSGKYSGTLAAGDSIKVSLDNGGTWIDATVDADSHTWSAAGTLTGSSTVVARVTDAAGHFSQAARQAYTFDTDAPTVASITVADADLVAGETTTVTIAFNEAVTGLKIADFAVTGGELSDLAMSVDCKTWTAKLTPTMGVANSTGQITLKAGSGVDVAGNSGPANDSSQSFNYSTVPDAPTATVATVSMKDSGSSASDFITNVTAQTISGTYTGTLAGSEYVEVSLDNGATWTKATSAGGEWSIPATTISASNTLKARVTNGYTYSNPVSEEYTLDQAAPTATVTLADSALAAGETSLVTIKFGEAVTGFTNDDITVANGTLSTVSSTDGGITWTATFTPSASTTDATNVITVNKAGVTDIAGNAGSGSATSANYTVDTVRPTASIAIADTALLAGETTTVTFTFSEAVTGFTTADVTIGNGTLSSLSSADGGTTWTATLTPTAHVHDSTNGITLDNTGIADLAGNAGTGATSSDNYTVSTKRPTATIAIADTALAAGDSTTVTITFSEAVTELPTSALSAGHGALSSFSSSDGGITWTGTLTPSASTHATTNVITLSNSVIKNASGNAGAGTTTSDNYTVATVRPTATISVADTALKVGDTPAVTITFSEAVTGLTAADFSVEHGSLSTPVTSDNGITWTATLTPTSGIEDTTNIITLDNTGVANSSGNSGSGSTSSANYTVDTERPTAAITIADSALTAGETTTVTFTFSEAVTGFSTADVTVANGTLSALSSSDNITWTATLTPSGSVDDSTNVVTLDNTAITDSAGNAGTGATSSDNYTVATVRPTATIALSDTALKAGETATVTITFSEAVTGLTSADLTVANGTVSSLTSSDGITWTGTFTPSTSIEDTTNTITLDNTGVQDASGNTGSGTTSSSNYSVDTAAPTATITLSDAVLITGETATVTITFSEAVTGLTTADFKSSGTLSGLASSDGGITWTATLTPSSNGSGEVQLYSSSVTDSAGNSGPDSSVSVNFTYNAAPTAVVDSIDMSNDAGNSTSDFITNLTSQDITGTLSAALASGEKVQVSLNGGDTWTDATTSGTSWTLSGQTISASSTLMARVTNGVTTSTTYSQIYTLDQSAPTLSSIGLSDSSLTAGETATVTLVFSEQVTGLVTTDFTVSGGTLSSLSSTDNITWTGTLTPTASGGIALAAASVTDLAGNSGPASASVSQEFSYRADATAPSATLSLNDTTLISGQTATLTLTLSEAVTDTPLASDFTVSGGSLGAFTSADGGTTWTATLTPTASASGSGSVTLNALSISDPSGNAGPTQSTLLAFSYDTQVPGSLASKTPDLYSESDSYNSAAEGTSFDNITKDDTPTITFSLASSGLTAGDYVDVLDTSNSNAILGTYTIESAALGAYGSSIFVTPTSVLTEGTHALVLRARDAAGNTGTQSSSLSITIDKTIASMSGKTLDLAAASDSGTSSTDNITNDSTPTVTFNVANTSGLAAGDVLQIIDTSNGNAVVGSHTVIASDYGASAADISIELTSLTDATHTLALQAVDKAGNTGTSSSALSVTIDTTAPTLSSSSPSGSASSIGIDTSSITLTFSEALVTNSQTGFKISNSGTTQDLREIVFEALSGNTGTYNPTTHTVTLSLSGSLQYSDSYGVAVYNAPLADTAGNSLSIGTSLLTFTTESEPVPVTPSAVTLSLTESTYASHSGTDDDHFTNNNTLTISGITASYLQYKLTSDDVSWTTLAVPSNATTYSFELPDDTYYAGGIQFRQYDVAGYESTSTTISDDWTIDTEAPTGHSSTSSFPSFFGLGTVIPLTLISGYMDGEFNLDEEFFEYTTDGSTWKKADSTTYQGWTINSVAIAEGGEIGLRATDKAGNLGTNDGVSGYTVYYGDGYAGNHTATGSKVLYTLLGNDTVDVSGTENTVYTGYGNDAVNIQSGSTYNKVYGEGGSDTINVNGSHNTVDAGTDGDTITISGASNTVHGGDGGDEFTVSTLGSSLYGENGSDKFTVNASLSGTLSGLIDGGTDGTDELILGVSSQTLTLANLTSNVTSIEKISLGTSNTLTISGAAIQAMSDTDNIRFEGDSTDTLYYDSSLWESATWIQILGYNKYQLKSDTSITFILDNDIQLLGIAS</sequence>
<dbReference type="Pfam" id="PF19078">
    <property type="entry name" value="Big_12"/>
    <property type="match status" value="10"/>
</dbReference>
<evidence type="ECO:0000259" key="4">
    <source>
        <dbReference type="Pfam" id="PF19077"/>
    </source>
</evidence>
<feature type="domain" description="SbsA Ig-like" evidence="3">
    <location>
        <begin position="17"/>
        <end position="129"/>
    </location>
</feature>
<comment type="caution">
    <text evidence="6">The sequence shown here is derived from an EMBL/GenBank/DDBJ whole genome shotgun (WGS) entry which is preliminary data.</text>
</comment>
<keyword evidence="1" id="KW-0732">Signal</keyword>
<feature type="domain" description="Bacterial Ig-like" evidence="5">
    <location>
        <begin position="1248"/>
        <end position="1339"/>
    </location>
</feature>
<feature type="domain" description="Bacterial Ig-like" evidence="5">
    <location>
        <begin position="645"/>
        <end position="745"/>
    </location>
</feature>
<organism evidence="6 7">
    <name type="scientific">Pseudoduganella rivuli</name>
    <dbReference type="NCBI Taxonomy" id="2666085"/>
    <lineage>
        <taxon>Bacteria</taxon>
        <taxon>Pseudomonadati</taxon>
        <taxon>Pseudomonadota</taxon>
        <taxon>Betaproteobacteria</taxon>
        <taxon>Burkholderiales</taxon>
        <taxon>Oxalobacteraceae</taxon>
        <taxon>Telluria group</taxon>
        <taxon>Pseudoduganella</taxon>
    </lineage>
</organism>
<feature type="domain" description="Bacterial Ig-like" evidence="5">
    <location>
        <begin position="747"/>
        <end position="847"/>
    </location>
</feature>
<feature type="compositionally biased region" description="Low complexity" evidence="2">
    <location>
        <begin position="1034"/>
        <end position="1046"/>
    </location>
</feature>
<dbReference type="Gene3D" id="2.60.40.1220">
    <property type="match status" value="3"/>
</dbReference>
<feature type="domain" description="Bacterial Ig-like" evidence="5">
    <location>
        <begin position="950"/>
        <end position="1049"/>
    </location>
</feature>
<dbReference type="InterPro" id="IPR013783">
    <property type="entry name" value="Ig-like_fold"/>
</dbReference>
<feature type="domain" description="Bacterial Ig-like" evidence="4">
    <location>
        <begin position="1582"/>
        <end position="1691"/>
    </location>
</feature>
<feature type="domain" description="Bacterial Ig-like" evidence="5">
    <location>
        <begin position="542"/>
        <end position="643"/>
    </location>
</feature>
<keyword evidence="7" id="KW-1185">Reference proteome</keyword>
<dbReference type="RefSeq" id="WP_154375674.1">
    <property type="nucleotide sequence ID" value="NZ_WKJJ01000009.1"/>
</dbReference>
<feature type="region of interest" description="Disordered" evidence="2">
    <location>
        <begin position="1026"/>
        <end position="1048"/>
    </location>
</feature>
<dbReference type="Pfam" id="PF13205">
    <property type="entry name" value="Big_5"/>
    <property type="match status" value="1"/>
</dbReference>
<dbReference type="InterPro" id="IPR011049">
    <property type="entry name" value="Serralysin-like_metalloprot_C"/>
</dbReference>
<dbReference type="InterPro" id="IPR032812">
    <property type="entry name" value="SbsA_Ig"/>
</dbReference>
<gene>
    <name evidence="6" type="ORF">GJ700_16345</name>
</gene>